<dbReference type="Proteomes" id="UP000185783">
    <property type="component" value="Unassembled WGS sequence"/>
</dbReference>
<dbReference type="InterPro" id="IPR024087">
    <property type="entry name" value="Creatininase-like_sf"/>
</dbReference>
<gene>
    <name evidence="6" type="ORF">A3843_10295</name>
</gene>
<dbReference type="PANTHER" id="PTHR35005:SF1">
    <property type="entry name" value="2-AMINO-5-FORMYLAMINO-6-RIBOSYLAMINOPYRIMIDIN-4(3H)-ONE 5'-MONOPHOSPHATE DEFORMYLASE"/>
    <property type="match status" value="1"/>
</dbReference>
<dbReference type="GO" id="GO:0046872">
    <property type="term" value="F:metal ion binding"/>
    <property type="evidence" value="ECO:0007669"/>
    <property type="project" value="UniProtKB-KW"/>
</dbReference>
<dbReference type="EMBL" id="LVVZ01000015">
    <property type="protein sequence ID" value="OKL43974.1"/>
    <property type="molecule type" value="Genomic_DNA"/>
</dbReference>
<dbReference type="STRING" id="197461.A3843_10295"/>
<evidence type="ECO:0000256" key="5">
    <source>
        <dbReference type="ARBA" id="ARBA00024029"/>
    </source>
</evidence>
<dbReference type="PANTHER" id="PTHR35005">
    <property type="entry name" value="3-DEHYDRO-SCYLLO-INOSOSE HYDROLASE"/>
    <property type="match status" value="1"/>
</dbReference>
<accession>A0A1U7JH05</accession>
<protein>
    <submittedName>
        <fullName evidence="6">Creatininase</fullName>
    </submittedName>
</protein>
<evidence type="ECO:0000313" key="6">
    <source>
        <dbReference type="EMBL" id="OKL43974.1"/>
    </source>
</evidence>
<dbReference type="GO" id="GO:0009231">
    <property type="term" value="P:riboflavin biosynthetic process"/>
    <property type="evidence" value="ECO:0007669"/>
    <property type="project" value="TreeGrafter"/>
</dbReference>
<keyword evidence="4" id="KW-0862">Zinc</keyword>
<dbReference type="GO" id="GO:0016811">
    <property type="term" value="F:hydrolase activity, acting on carbon-nitrogen (but not peptide) bonds, in linear amides"/>
    <property type="evidence" value="ECO:0007669"/>
    <property type="project" value="TreeGrafter"/>
</dbReference>
<keyword evidence="3" id="KW-0378">Hydrolase</keyword>
<reference evidence="6 7" key="1">
    <citation type="submission" date="2016-03" db="EMBL/GenBank/DDBJ databases">
        <title>Genome sequence of Nesiotobacter sp. nov., a moderately halophilic alphaproteobacterium isolated from the Yellow Sea, China.</title>
        <authorList>
            <person name="Zhang G."/>
            <person name="Zhang R."/>
        </authorList>
    </citation>
    <scope>NUCLEOTIDE SEQUENCE [LARGE SCALE GENOMIC DNA]</scope>
    <source>
        <strain evidence="6 7">WB1-6</strain>
    </source>
</reference>
<dbReference type="AlphaFoldDB" id="A0A1U7JH05"/>
<dbReference type="RefSeq" id="WP_028481225.1">
    <property type="nucleotide sequence ID" value="NZ_LVVZ01000015.1"/>
</dbReference>
<sequence>MQGLPRRYWQDMTTTDFSEASREWIAVLPIAAIEQHGPHLPLSTDACIAEGQIARTIELLPDDLPITFLPVQAIGKSDEHLSFPGTLTLSWETAIKSWIEIGKSVNRAGVRKLVIVNSHGGNAPLMDVVTRTLRLENTMLAVETSWLRYGQPDGLFDQGEFEYGIHGGDIETSIMLALRPDLVRMDKAEHFPSSQQDYIKSFAYLRGHGRHQYGWKTEDLNPTGVMGNAAVATAEKGRASLDHGARGLIKLLQDVHAFDMTAFR</sequence>
<name>A0A1U7JH05_9HYPH</name>
<evidence type="ECO:0000256" key="1">
    <source>
        <dbReference type="ARBA" id="ARBA00001947"/>
    </source>
</evidence>
<keyword evidence="7" id="KW-1185">Reference proteome</keyword>
<organism evidence="6 7">
    <name type="scientific">Pseudovibrio exalbescens</name>
    <dbReference type="NCBI Taxonomy" id="197461"/>
    <lineage>
        <taxon>Bacteria</taxon>
        <taxon>Pseudomonadati</taxon>
        <taxon>Pseudomonadota</taxon>
        <taxon>Alphaproteobacteria</taxon>
        <taxon>Hyphomicrobiales</taxon>
        <taxon>Stappiaceae</taxon>
        <taxon>Pseudovibrio</taxon>
    </lineage>
</organism>
<evidence type="ECO:0000256" key="3">
    <source>
        <dbReference type="ARBA" id="ARBA00022801"/>
    </source>
</evidence>
<evidence type="ECO:0000256" key="2">
    <source>
        <dbReference type="ARBA" id="ARBA00022723"/>
    </source>
</evidence>
<comment type="caution">
    <text evidence="6">The sequence shown here is derived from an EMBL/GenBank/DDBJ whole genome shotgun (WGS) entry which is preliminary data.</text>
</comment>
<dbReference type="InterPro" id="IPR003785">
    <property type="entry name" value="Creatininase/forma_Hydrolase"/>
</dbReference>
<keyword evidence="2" id="KW-0479">Metal-binding</keyword>
<dbReference type="SUPFAM" id="SSF102215">
    <property type="entry name" value="Creatininase"/>
    <property type="match status" value="1"/>
</dbReference>
<dbReference type="Gene3D" id="3.40.50.10310">
    <property type="entry name" value="Creatininase"/>
    <property type="match status" value="1"/>
</dbReference>
<evidence type="ECO:0000313" key="7">
    <source>
        <dbReference type="Proteomes" id="UP000185783"/>
    </source>
</evidence>
<dbReference type="Pfam" id="PF02633">
    <property type="entry name" value="Creatininase"/>
    <property type="match status" value="1"/>
</dbReference>
<comment type="similarity">
    <text evidence="5">Belongs to the creatininase superfamily.</text>
</comment>
<evidence type="ECO:0000256" key="4">
    <source>
        <dbReference type="ARBA" id="ARBA00022833"/>
    </source>
</evidence>
<proteinExistence type="inferred from homology"/>
<comment type="cofactor">
    <cofactor evidence="1">
        <name>Zn(2+)</name>
        <dbReference type="ChEBI" id="CHEBI:29105"/>
    </cofactor>
</comment>